<reference evidence="5 6" key="1">
    <citation type="submission" date="2023-07" db="EMBL/GenBank/DDBJ databases">
        <title>Genomic Encyclopedia of Type Strains, Phase IV (KMG-IV): sequencing the most valuable type-strain genomes for metagenomic binning, comparative biology and taxonomic classification.</title>
        <authorList>
            <person name="Goeker M."/>
        </authorList>
    </citation>
    <scope>NUCLEOTIDE SEQUENCE [LARGE SCALE GENOMIC DNA]</scope>
    <source>
        <strain evidence="5 6">DSM 27594</strain>
    </source>
</reference>
<evidence type="ECO:0000259" key="2">
    <source>
        <dbReference type="Pfam" id="PF05651"/>
    </source>
</evidence>
<keyword evidence="6" id="KW-1185">Reference proteome</keyword>
<dbReference type="InterPro" id="IPR008599">
    <property type="entry name" value="Diacid_rec"/>
</dbReference>
<evidence type="ECO:0000259" key="3">
    <source>
        <dbReference type="Pfam" id="PF13556"/>
    </source>
</evidence>
<evidence type="ECO:0000259" key="4">
    <source>
        <dbReference type="Pfam" id="PF17853"/>
    </source>
</evidence>
<dbReference type="Pfam" id="PF05651">
    <property type="entry name" value="Diacid_rec"/>
    <property type="match status" value="1"/>
</dbReference>
<dbReference type="InterPro" id="IPR042070">
    <property type="entry name" value="PucR_C-HTH_sf"/>
</dbReference>
<evidence type="ECO:0000313" key="6">
    <source>
        <dbReference type="Proteomes" id="UP001224122"/>
    </source>
</evidence>
<dbReference type="RefSeq" id="WP_307406051.1">
    <property type="nucleotide sequence ID" value="NZ_JAUSTW010000002.1"/>
</dbReference>
<dbReference type="InterPro" id="IPR025736">
    <property type="entry name" value="PucR_C-HTH_dom"/>
</dbReference>
<evidence type="ECO:0000313" key="5">
    <source>
        <dbReference type="EMBL" id="MDQ0198363.1"/>
    </source>
</evidence>
<dbReference type="EMBL" id="JAUSTW010000002">
    <property type="protein sequence ID" value="MDQ0198363.1"/>
    <property type="molecule type" value="Genomic_DNA"/>
</dbReference>
<dbReference type="InterPro" id="IPR051448">
    <property type="entry name" value="CdaR-like_regulators"/>
</dbReference>
<dbReference type="Proteomes" id="UP001224122">
    <property type="component" value="Unassembled WGS sequence"/>
</dbReference>
<dbReference type="PANTHER" id="PTHR33744">
    <property type="entry name" value="CARBOHYDRATE DIACID REGULATOR"/>
    <property type="match status" value="1"/>
</dbReference>
<sequence>MLLPELAEKIVQEVRKLIGEDIIVVNTDGFIIASTDKERVGTFHEGALIASKNKKKLIITIDDQKKLVGVKAGINFPIFFQHDVIGVIGITGNPSKVTLFGEIIRKMTELLISENYYSEQFDWHSRALESFVMDWVQSKERDSSFLNRARLLSINIEVARTVAIIELLGLNSPLSREIWSSILNWTHQNSKEVAVRTGNERIVLLLDCSSDTSRLTIEKRLNHFIQYINKNFGIQTCAGVGQAAVSGEVRTSYLQAERALKIAKQEMNIIFDEDLTLEMVIGELSPKTKAEFINRTIGPILSERQLLETIKELFKQNHSLKNTSEKLHIHINTLHYRLKKAEELTNLNPNNIRDLLTLYLSIIFLDEQTKISV</sequence>
<gene>
    <name evidence="5" type="ORF">J2S10_001504</name>
</gene>
<proteinExistence type="inferred from homology"/>
<dbReference type="Pfam" id="PF13556">
    <property type="entry name" value="HTH_30"/>
    <property type="match status" value="1"/>
</dbReference>
<dbReference type="PANTHER" id="PTHR33744:SF16">
    <property type="entry name" value="CARBOHYDRATE DIACID REGULATOR"/>
    <property type="match status" value="1"/>
</dbReference>
<feature type="domain" description="PucR C-terminal helix-turn-helix" evidence="3">
    <location>
        <begin position="306"/>
        <end position="362"/>
    </location>
</feature>
<name>A0ABT9XS25_9BACI</name>
<evidence type="ECO:0000256" key="1">
    <source>
        <dbReference type="ARBA" id="ARBA00006754"/>
    </source>
</evidence>
<feature type="domain" description="CdaR GGDEF-like" evidence="4">
    <location>
        <begin position="141"/>
        <end position="262"/>
    </location>
</feature>
<comment type="similarity">
    <text evidence="1">Belongs to the CdaR family.</text>
</comment>
<feature type="domain" description="Putative sugar diacid recognition" evidence="2">
    <location>
        <begin position="4"/>
        <end position="135"/>
    </location>
</feature>
<dbReference type="Pfam" id="PF17853">
    <property type="entry name" value="GGDEF_2"/>
    <property type="match status" value="1"/>
</dbReference>
<protein>
    <submittedName>
        <fullName evidence="5">Carbohydrate diacid regulator</fullName>
    </submittedName>
</protein>
<organism evidence="5 6">
    <name type="scientific">Neobacillus ginsengisoli</name>
    <dbReference type="NCBI Taxonomy" id="904295"/>
    <lineage>
        <taxon>Bacteria</taxon>
        <taxon>Bacillati</taxon>
        <taxon>Bacillota</taxon>
        <taxon>Bacilli</taxon>
        <taxon>Bacillales</taxon>
        <taxon>Bacillaceae</taxon>
        <taxon>Neobacillus</taxon>
    </lineage>
</organism>
<dbReference type="InterPro" id="IPR041522">
    <property type="entry name" value="CdaR_GGDEF"/>
</dbReference>
<comment type="caution">
    <text evidence="5">The sequence shown here is derived from an EMBL/GenBank/DDBJ whole genome shotgun (WGS) entry which is preliminary data.</text>
</comment>
<accession>A0ABT9XS25</accession>
<dbReference type="Gene3D" id="1.10.10.2840">
    <property type="entry name" value="PucR C-terminal helix-turn-helix domain"/>
    <property type="match status" value="1"/>
</dbReference>